<sequence length="66" mass="7495">MIITLPIALIAIIPLWRIFDRAGITPIWSLAVFIPVIGLVLVVAILAFSRWPSVEDDIQILERKMR</sequence>
<gene>
    <name evidence="2" type="ORF">ACFSM5_04495</name>
</gene>
<feature type="transmembrane region" description="Helical" evidence="1">
    <location>
        <begin position="27"/>
        <end position="48"/>
    </location>
</feature>
<organism evidence="2 3">
    <name type="scientific">Lacibacterium aquatile</name>
    <dbReference type="NCBI Taxonomy" id="1168082"/>
    <lineage>
        <taxon>Bacteria</taxon>
        <taxon>Pseudomonadati</taxon>
        <taxon>Pseudomonadota</taxon>
        <taxon>Alphaproteobacteria</taxon>
        <taxon>Rhodospirillales</taxon>
        <taxon>Rhodospirillaceae</taxon>
    </lineage>
</organism>
<evidence type="ECO:0000313" key="2">
    <source>
        <dbReference type="EMBL" id="MFD2262135.1"/>
    </source>
</evidence>
<evidence type="ECO:0000313" key="3">
    <source>
        <dbReference type="Proteomes" id="UP001597295"/>
    </source>
</evidence>
<evidence type="ECO:0000256" key="1">
    <source>
        <dbReference type="SAM" id="Phobius"/>
    </source>
</evidence>
<reference evidence="3" key="1">
    <citation type="journal article" date="2019" name="Int. J. Syst. Evol. Microbiol.">
        <title>The Global Catalogue of Microorganisms (GCM) 10K type strain sequencing project: providing services to taxonomists for standard genome sequencing and annotation.</title>
        <authorList>
            <consortium name="The Broad Institute Genomics Platform"/>
            <consortium name="The Broad Institute Genome Sequencing Center for Infectious Disease"/>
            <person name="Wu L."/>
            <person name="Ma J."/>
        </authorList>
    </citation>
    <scope>NUCLEOTIDE SEQUENCE [LARGE SCALE GENOMIC DNA]</scope>
    <source>
        <strain evidence="3">CGMCC 1.19062</strain>
    </source>
</reference>
<accession>A0ABW5DS74</accession>
<keyword evidence="1" id="KW-1133">Transmembrane helix</keyword>
<keyword evidence="3" id="KW-1185">Reference proteome</keyword>
<protein>
    <submittedName>
        <fullName evidence="2">Uncharacterized protein</fullName>
    </submittedName>
</protein>
<comment type="caution">
    <text evidence="2">The sequence shown here is derived from an EMBL/GenBank/DDBJ whole genome shotgun (WGS) entry which is preliminary data.</text>
</comment>
<dbReference type="EMBL" id="JBHUIP010000003">
    <property type="protein sequence ID" value="MFD2262135.1"/>
    <property type="molecule type" value="Genomic_DNA"/>
</dbReference>
<dbReference type="Proteomes" id="UP001597295">
    <property type="component" value="Unassembled WGS sequence"/>
</dbReference>
<dbReference type="RefSeq" id="WP_379875049.1">
    <property type="nucleotide sequence ID" value="NZ_JBHUIP010000003.1"/>
</dbReference>
<keyword evidence="1" id="KW-0472">Membrane</keyword>
<keyword evidence="1" id="KW-0812">Transmembrane</keyword>
<proteinExistence type="predicted"/>
<name>A0ABW5DS74_9PROT</name>